<sequence>MSEPIAATPISSAPPPFVPVQLDPSKDSGKNIEGTSANPEEAAGAEQMEKKVEEVAAKKSKARSRDSEAKGKWWPCTTTETELRNLEAEGFPKPGSWRMVSGSLTPAHEAGEWVVTKALIERGFSLPPSDFFTEILKAYQLQPHNISPNSILAISNHVTLCEGHLRVTPELSLFQYYFSVKKEKVSQTSSLATCGSITFKLRPGRIYPRTDRHESVRYWSGGFFYLKDVSDPASSKVLPEFKDGPASETSAWTQCPHLSESTQLTRATGRDDLMRASKDNLSADALDKRIRALIKIPRDLRIHVCNIDIHTNGSGIAALEEKDLGTLTRVPHAGNTDPEAASDAEAPEAPAPTKRKRGASSGPASKRARKAPTVAATRKAEAEKKCLKQIDTSKQSQPNIDQFFLSSSKSSGSKPHKNPKKKAKPSPATMPITQEVEVPPKASSSATANPKDVINLDDLPEEPNVEFGKGGYGKGESSKGASSSHPPPEEPDVTSAEATASDVMTHKYRGSVTRCSGGDGGVDDGDDGDDDGDDVPLDDDGDGVDFPLREGISPADSCPPESSFLSGVLRPAEAAVTLHASTPFEGHIKVLKATLEGHIKVFFAQHKSMRQNTRKLHEDLCVIVLEQKTEIEGMHKSYADSQKAITILETRVKNHEEEIANRPSIKEISAELEVLKAEHESLQKFLKESSEKETKEKQELEEKHAQAMSELADRLKKSNQRVKTLALKTKAYETEAENIDKMIFPSLGFEWTKESSLSSMEAYKEARNSIDDLFKACRGIAKSLSLKRAGTTLIDRMTKLMRMVPDLIKDWQESSSRGVASITLAMCKAHFPTLSFASVARGVPKGTNIKASLAETQGYDRLFAGRVNHSFWYNKYDLLEGFSDTEDVEEGSGSSANHSNQGSGDDSGDGSAYEASEDEEHTSE</sequence>
<keyword evidence="5" id="KW-1185">Reference proteome</keyword>
<feature type="compositionally biased region" description="Acidic residues" evidence="2">
    <location>
        <begin position="915"/>
        <end position="924"/>
    </location>
</feature>
<feature type="compositionally biased region" description="Basic residues" evidence="2">
    <location>
        <begin position="414"/>
        <end position="424"/>
    </location>
</feature>
<feature type="compositionally biased region" description="Polar residues" evidence="2">
    <location>
        <begin position="390"/>
        <end position="400"/>
    </location>
</feature>
<dbReference type="PANTHER" id="PTHR33026">
    <property type="entry name" value="OS06G0360600 PROTEIN"/>
    <property type="match status" value="1"/>
</dbReference>
<gene>
    <name evidence="4" type="ORF">QYE76_066439</name>
</gene>
<protein>
    <recommendedName>
        <fullName evidence="3">Transposase (putative) gypsy type domain-containing protein</fullName>
    </recommendedName>
</protein>
<feature type="domain" description="Transposase (putative) gypsy type" evidence="3">
    <location>
        <begin position="114"/>
        <end position="181"/>
    </location>
</feature>
<evidence type="ECO:0000313" key="4">
    <source>
        <dbReference type="EMBL" id="KAK1648634.1"/>
    </source>
</evidence>
<proteinExistence type="predicted"/>
<keyword evidence="1" id="KW-0175">Coiled coil</keyword>
<dbReference type="Pfam" id="PF04195">
    <property type="entry name" value="Transposase_28"/>
    <property type="match status" value="1"/>
</dbReference>
<dbReference type="PANTHER" id="PTHR33026:SF7">
    <property type="entry name" value="OS03G0100275 PROTEIN"/>
    <property type="match status" value="1"/>
</dbReference>
<feature type="region of interest" description="Disordered" evidence="2">
    <location>
        <begin position="328"/>
        <end position="564"/>
    </location>
</feature>
<dbReference type="AlphaFoldDB" id="A0AAD8WC11"/>
<feature type="compositionally biased region" description="Basic and acidic residues" evidence="2">
    <location>
        <begin position="378"/>
        <end position="388"/>
    </location>
</feature>
<evidence type="ECO:0000259" key="3">
    <source>
        <dbReference type="Pfam" id="PF04195"/>
    </source>
</evidence>
<feature type="coiled-coil region" evidence="1">
    <location>
        <begin position="638"/>
        <end position="728"/>
    </location>
</feature>
<feature type="region of interest" description="Disordered" evidence="2">
    <location>
        <begin position="884"/>
        <end position="924"/>
    </location>
</feature>
<evidence type="ECO:0000256" key="2">
    <source>
        <dbReference type="SAM" id="MobiDB-lite"/>
    </source>
</evidence>
<accession>A0AAD8WC11</accession>
<dbReference type="EMBL" id="JAUUTY010000004">
    <property type="protein sequence ID" value="KAK1648634.1"/>
    <property type="molecule type" value="Genomic_DNA"/>
</dbReference>
<feature type="region of interest" description="Disordered" evidence="2">
    <location>
        <begin position="1"/>
        <end position="72"/>
    </location>
</feature>
<feature type="compositionally biased region" description="Acidic residues" evidence="2">
    <location>
        <begin position="521"/>
        <end position="543"/>
    </location>
</feature>
<evidence type="ECO:0000256" key="1">
    <source>
        <dbReference type="SAM" id="Coils"/>
    </source>
</evidence>
<reference evidence="4" key="1">
    <citation type="submission" date="2023-07" db="EMBL/GenBank/DDBJ databases">
        <title>A chromosome-level genome assembly of Lolium multiflorum.</title>
        <authorList>
            <person name="Chen Y."/>
            <person name="Copetti D."/>
            <person name="Kolliker R."/>
            <person name="Studer B."/>
        </authorList>
    </citation>
    <scope>NUCLEOTIDE SEQUENCE</scope>
    <source>
        <strain evidence="4">02402/16</strain>
        <tissue evidence="4">Leaf</tissue>
    </source>
</reference>
<feature type="compositionally biased region" description="Basic and acidic residues" evidence="2">
    <location>
        <begin position="47"/>
        <end position="71"/>
    </location>
</feature>
<dbReference type="InterPro" id="IPR007321">
    <property type="entry name" value="Transposase_28"/>
</dbReference>
<organism evidence="4 5">
    <name type="scientific">Lolium multiflorum</name>
    <name type="common">Italian ryegrass</name>
    <name type="synonym">Lolium perenne subsp. multiflorum</name>
    <dbReference type="NCBI Taxonomy" id="4521"/>
    <lineage>
        <taxon>Eukaryota</taxon>
        <taxon>Viridiplantae</taxon>
        <taxon>Streptophyta</taxon>
        <taxon>Embryophyta</taxon>
        <taxon>Tracheophyta</taxon>
        <taxon>Spermatophyta</taxon>
        <taxon>Magnoliopsida</taxon>
        <taxon>Liliopsida</taxon>
        <taxon>Poales</taxon>
        <taxon>Poaceae</taxon>
        <taxon>BOP clade</taxon>
        <taxon>Pooideae</taxon>
        <taxon>Poodae</taxon>
        <taxon>Poeae</taxon>
        <taxon>Poeae Chloroplast Group 2 (Poeae type)</taxon>
        <taxon>Loliodinae</taxon>
        <taxon>Loliinae</taxon>
        <taxon>Lolium</taxon>
    </lineage>
</organism>
<comment type="caution">
    <text evidence="4">The sequence shown here is derived from an EMBL/GenBank/DDBJ whole genome shotgun (WGS) entry which is preliminary data.</text>
</comment>
<feature type="compositionally biased region" description="Polar residues" evidence="2">
    <location>
        <begin position="892"/>
        <end position="901"/>
    </location>
</feature>
<feature type="compositionally biased region" description="Low complexity" evidence="2">
    <location>
        <begin position="1"/>
        <end position="11"/>
    </location>
</feature>
<evidence type="ECO:0000313" key="5">
    <source>
        <dbReference type="Proteomes" id="UP001231189"/>
    </source>
</evidence>
<dbReference type="Proteomes" id="UP001231189">
    <property type="component" value="Unassembled WGS sequence"/>
</dbReference>
<name>A0AAD8WC11_LOLMU</name>